<dbReference type="Proteomes" id="UP000075886">
    <property type="component" value="Unassembled WGS sequence"/>
</dbReference>
<feature type="transmembrane region" description="Helical" evidence="1">
    <location>
        <begin position="225"/>
        <end position="243"/>
    </location>
</feature>
<keyword evidence="1" id="KW-1133">Transmembrane helix</keyword>
<proteinExistence type="predicted"/>
<evidence type="ECO:0000313" key="2">
    <source>
        <dbReference type="EnsemblMetazoa" id="AFAF007060-PA"/>
    </source>
</evidence>
<dbReference type="AlphaFoldDB" id="A0A182QBU8"/>
<evidence type="ECO:0000313" key="3">
    <source>
        <dbReference type="Proteomes" id="UP000075886"/>
    </source>
</evidence>
<feature type="transmembrane region" description="Helical" evidence="1">
    <location>
        <begin position="82"/>
        <end position="113"/>
    </location>
</feature>
<keyword evidence="1" id="KW-0472">Membrane</keyword>
<reference evidence="3" key="1">
    <citation type="submission" date="2014-01" db="EMBL/GenBank/DDBJ databases">
        <title>The Genome Sequence of Anopheles farauti FAR1 (V2).</title>
        <authorList>
            <consortium name="The Broad Institute Genomics Platform"/>
            <person name="Neafsey D.E."/>
            <person name="Besansky N."/>
            <person name="Howell P."/>
            <person name="Walton C."/>
            <person name="Young S.K."/>
            <person name="Zeng Q."/>
            <person name="Gargeya S."/>
            <person name="Fitzgerald M."/>
            <person name="Haas B."/>
            <person name="Abouelleil A."/>
            <person name="Allen A.W."/>
            <person name="Alvarado L."/>
            <person name="Arachchi H.M."/>
            <person name="Berlin A.M."/>
            <person name="Chapman S.B."/>
            <person name="Gainer-Dewar J."/>
            <person name="Goldberg J."/>
            <person name="Griggs A."/>
            <person name="Gujja S."/>
            <person name="Hansen M."/>
            <person name="Howarth C."/>
            <person name="Imamovic A."/>
            <person name="Ireland A."/>
            <person name="Larimer J."/>
            <person name="McCowan C."/>
            <person name="Murphy C."/>
            <person name="Pearson M."/>
            <person name="Poon T.W."/>
            <person name="Priest M."/>
            <person name="Roberts A."/>
            <person name="Saif S."/>
            <person name="Shea T."/>
            <person name="Sisk P."/>
            <person name="Sykes S."/>
            <person name="Wortman J."/>
            <person name="Nusbaum C."/>
            <person name="Birren B."/>
        </authorList>
    </citation>
    <scope>NUCLEOTIDE SEQUENCE [LARGE SCALE GENOMIC DNA]</scope>
    <source>
        <strain evidence="3">FAR1</strain>
    </source>
</reference>
<name>A0A182QBU8_9DIPT</name>
<protein>
    <submittedName>
        <fullName evidence="2">Uncharacterized protein</fullName>
    </submittedName>
</protein>
<evidence type="ECO:0000256" key="1">
    <source>
        <dbReference type="SAM" id="Phobius"/>
    </source>
</evidence>
<reference evidence="2" key="2">
    <citation type="submission" date="2020-05" db="UniProtKB">
        <authorList>
            <consortium name="EnsemblMetazoa"/>
        </authorList>
    </citation>
    <scope>IDENTIFICATION</scope>
    <source>
        <strain evidence="2">FAR1</strain>
    </source>
</reference>
<dbReference type="VEuPathDB" id="VectorBase:AFAF007060"/>
<accession>A0A182QBU8</accession>
<dbReference type="EMBL" id="AXCN02000146">
    <property type="status" value="NOT_ANNOTATED_CDS"/>
    <property type="molecule type" value="Genomic_DNA"/>
</dbReference>
<keyword evidence="1" id="KW-0812">Transmembrane</keyword>
<sequence>MVIVARCVRCTVTEQRVVVRIIGGTIVHTGLLLQQGRIVVILEIAVLLRRLPSMGGRLLATNTTSTATTTTTAAAAAATARALIAVLLFAVVVVVAPAPPAVEVILVAVVVVFSGVSSPSRPRSTTTIFLPAGFIVGARDCSSTPPPLCSLPAVVTSPTLAVCFSLSTTARRLAKKGRECCPTVGSSILVSSAGCDVGDVAQGGSLSCDVSKDAETASVGGAFDAAGGCIVAIVGVVLAVGMIRQWM</sequence>
<organism evidence="2 3">
    <name type="scientific">Anopheles farauti</name>
    <dbReference type="NCBI Taxonomy" id="69004"/>
    <lineage>
        <taxon>Eukaryota</taxon>
        <taxon>Metazoa</taxon>
        <taxon>Ecdysozoa</taxon>
        <taxon>Arthropoda</taxon>
        <taxon>Hexapoda</taxon>
        <taxon>Insecta</taxon>
        <taxon>Pterygota</taxon>
        <taxon>Neoptera</taxon>
        <taxon>Endopterygota</taxon>
        <taxon>Diptera</taxon>
        <taxon>Nematocera</taxon>
        <taxon>Culicoidea</taxon>
        <taxon>Culicidae</taxon>
        <taxon>Anophelinae</taxon>
        <taxon>Anopheles</taxon>
    </lineage>
</organism>
<dbReference type="EnsemblMetazoa" id="AFAF007060-RA">
    <property type="protein sequence ID" value="AFAF007060-PA"/>
    <property type="gene ID" value="AFAF007060"/>
</dbReference>
<keyword evidence="3" id="KW-1185">Reference proteome</keyword>